<dbReference type="Pfam" id="PF01063">
    <property type="entry name" value="Aminotran_4"/>
    <property type="match status" value="1"/>
</dbReference>
<dbReference type="Proteomes" id="UP000292424">
    <property type="component" value="Chromosome"/>
</dbReference>
<dbReference type="SUPFAM" id="SSF56752">
    <property type="entry name" value="D-aminoacid aminotransferase-like PLP-dependent enzymes"/>
    <property type="match status" value="1"/>
</dbReference>
<dbReference type="OrthoDB" id="1148709at2"/>
<evidence type="ECO:0000313" key="2">
    <source>
        <dbReference type="Proteomes" id="UP000292424"/>
    </source>
</evidence>
<dbReference type="InterPro" id="IPR043131">
    <property type="entry name" value="BCAT-like_N"/>
</dbReference>
<gene>
    <name evidence="1" type="ORF">E0W69_002970</name>
</gene>
<dbReference type="KEGG" id="arac:E0W69_002970"/>
<dbReference type="EMBL" id="CP044016">
    <property type="protein sequence ID" value="QES87668.1"/>
    <property type="molecule type" value="Genomic_DNA"/>
</dbReference>
<dbReference type="Gene3D" id="3.20.10.10">
    <property type="entry name" value="D-amino Acid Aminotransferase, subunit A, domain 2"/>
    <property type="match status" value="1"/>
</dbReference>
<organism evidence="1 2">
    <name type="scientific">Rhizosphaericola mali</name>
    <dbReference type="NCBI Taxonomy" id="2545455"/>
    <lineage>
        <taxon>Bacteria</taxon>
        <taxon>Pseudomonadati</taxon>
        <taxon>Bacteroidota</taxon>
        <taxon>Chitinophagia</taxon>
        <taxon>Chitinophagales</taxon>
        <taxon>Chitinophagaceae</taxon>
        <taxon>Rhizosphaericola</taxon>
    </lineage>
</organism>
<sequence length="221" mass="26394">MLEKNIKKSVKKSMFQFIETIHYRNGKMPLINWHNQRFLSTQKENWNAIIYPNILDILQKKFENYRFENDLSYKIRLVYGQDYLQVEAEKYTQKSISELYLIHADEVNYSYKFFDRSKLNQLKSKISTEAEIIAVKQNHLTDTSFTNIALYDGDKWYTPLDPLLKGVQRQYLIEKNILHPKEILVQDISNYSQIALFNAMVDWEKAWKFPINQINPALLNL</sequence>
<protein>
    <submittedName>
        <fullName evidence="1">Chorismate-binding protein</fullName>
    </submittedName>
</protein>
<evidence type="ECO:0000313" key="1">
    <source>
        <dbReference type="EMBL" id="QES87668.1"/>
    </source>
</evidence>
<accession>A0A5P2FZ48</accession>
<dbReference type="AlphaFoldDB" id="A0A5P2FZ48"/>
<dbReference type="GO" id="GO:0003824">
    <property type="term" value="F:catalytic activity"/>
    <property type="evidence" value="ECO:0007669"/>
    <property type="project" value="InterPro"/>
</dbReference>
<name>A0A5P2FZ48_9BACT</name>
<dbReference type="InterPro" id="IPR043132">
    <property type="entry name" value="BCAT-like_C"/>
</dbReference>
<dbReference type="InterPro" id="IPR036038">
    <property type="entry name" value="Aminotransferase-like"/>
</dbReference>
<keyword evidence="2" id="KW-1185">Reference proteome</keyword>
<proteinExistence type="predicted"/>
<dbReference type="InterPro" id="IPR001544">
    <property type="entry name" value="Aminotrans_IV"/>
</dbReference>
<dbReference type="Gene3D" id="3.30.470.10">
    <property type="match status" value="1"/>
</dbReference>
<reference evidence="1 2" key="1">
    <citation type="submission" date="2019-09" db="EMBL/GenBank/DDBJ databases">
        <title>Complete genome sequence of Arachidicoccus sp. B3-10 isolated from apple orchard soil.</title>
        <authorList>
            <person name="Kim H.S."/>
            <person name="Han K.-I."/>
            <person name="Suh M.K."/>
            <person name="Lee K.C."/>
            <person name="Eom M.K."/>
            <person name="Kim J.-S."/>
            <person name="Kang S.W."/>
            <person name="Sin Y."/>
            <person name="Lee J.-S."/>
        </authorList>
    </citation>
    <scope>NUCLEOTIDE SEQUENCE [LARGE SCALE GENOMIC DNA]</scope>
    <source>
        <strain evidence="1 2">B3-10</strain>
    </source>
</reference>